<dbReference type="InterPro" id="IPR030456">
    <property type="entry name" value="TF_fork_head_CS_2"/>
</dbReference>
<dbReference type="Pfam" id="PF00250">
    <property type="entry name" value="Forkhead"/>
    <property type="match status" value="1"/>
</dbReference>
<dbReference type="SUPFAM" id="SSF46785">
    <property type="entry name" value="Winged helix' DNA-binding domain"/>
    <property type="match status" value="1"/>
</dbReference>
<comment type="caution">
    <text evidence="9">The sequence shown here is derived from an EMBL/GenBank/DDBJ whole genome shotgun (WGS) entry which is preliminary data.</text>
</comment>
<accession>A0A8H4J4E4</accession>
<protein>
    <submittedName>
        <fullName evidence="9">Transcription factor fork head</fullName>
    </submittedName>
</protein>
<evidence type="ECO:0000313" key="9">
    <source>
        <dbReference type="EMBL" id="KAF4312857.1"/>
    </source>
</evidence>
<dbReference type="InterPro" id="IPR036390">
    <property type="entry name" value="WH_DNA-bd_sf"/>
</dbReference>
<feature type="compositionally biased region" description="Polar residues" evidence="7">
    <location>
        <begin position="292"/>
        <end position="306"/>
    </location>
</feature>
<feature type="region of interest" description="Disordered" evidence="7">
    <location>
        <begin position="453"/>
        <end position="517"/>
    </location>
</feature>
<dbReference type="EMBL" id="WWBZ02000002">
    <property type="protein sequence ID" value="KAF4312857.1"/>
    <property type="molecule type" value="Genomic_DNA"/>
</dbReference>
<evidence type="ECO:0000256" key="3">
    <source>
        <dbReference type="ARBA" id="ARBA00023125"/>
    </source>
</evidence>
<dbReference type="AlphaFoldDB" id="A0A8H4J4E4"/>
<keyword evidence="4" id="KW-0804">Transcription</keyword>
<dbReference type="GO" id="GO:0000981">
    <property type="term" value="F:DNA-binding transcription factor activity, RNA polymerase II-specific"/>
    <property type="evidence" value="ECO:0007669"/>
    <property type="project" value="TreeGrafter"/>
</dbReference>
<evidence type="ECO:0000313" key="10">
    <source>
        <dbReference type="Proteomes" id="UP000572817"/>
    </source>
</evidence>
<feature type="compositionally biased region" description="Basic and acidic residues" evidence="7">
    <location>
        <begin position="335"/>
        <end position="346"/>
    </location>
</feature>
<evidence type="ECO:0000256" key="1">
    <source>
        <dbReference type="ARBA" id="ARBA00004123"/>
    </source>
</evidence>
<gene>
    <name evidence="9" type="ORF">GTA08_BOTSDO11711</name>
</gene>
<dbReference type="Gene3D" id="1.10.10.10">
    <property type="entry name" value="Winged helix-like DNA-binding domain superfamily/Winged helix DNA-binding domain"/>
    <property type="match status" value="1"/>
</dbReference>
<feature type="domain" description="Fork-head" evidence="8">
    <location>
        <begin position="211"/>
        <end position="302"/>
    </location>
</feature>
<feature type="region of interest" description="Disordered" evidence="7">
    <location>
        <begin position="291"/>
        <end position="387"/>
    </location>
</feature>
<dbReference type="InterPro" id="IPR001766">
    <property type="entry name" value="Fork_head_dom"/>
</dbReference>
<keyword evidence="5 6" id="KW-0539">Nucleus</keyword>
<evidence type="ECO:0000256" key="6">
    <source>
        <dbReference type="PROSITE-ProRule" id="PRU00089"/>
    </source>
</evidence>
<feature type="DNA-binding region" description="Fork-head" evidence="6">
    <location>
        <begin position="211"/>
        <end position="302"/>
    </location>
</feature>
<organism evidence="9 10">
    <name type="scientific">Botryosphaeria dothidea</name>
    <dbReference type="NCBI Taxonomy" id="55169"/>
    <lineage>
        <taxon>Eukaryota</taxon>
        <taxon>Fungi</taxon>
        <taxon>Dikarya</taxon>
        <taxon>Ascomycota</taxon>
        <taxon>Pezizomycotina</taxon>
        <taxon>Dothideomycetes</taxon>
        <taxon>Dothideomycetes incertae sedis</taxon>
        <taxon>Botryosphaeriales</taxon>
        <taxon>Botryosphaeriaceae</taxon>
        <taxon>Botryosphaeria</taxon>
    </lineage>
</organism>
<evidence type="ECO:0000256" key="5">
    <source>
        <dbReference type="ARBA" id="ARBA00023242"/>
    </source>
</evidence>
<feature type="compositionally biased region" description="Basic and acidic residues" evidence="7">
    <location>
        <begin position="190"/>
        <end position="202"/>
    </location>
</feature>
<dbReference type="InterPro" id="IPR036388">
    <property type="entry name" value="WH-like_DNA-bd_sf"/>
</dbReference>
<dbReference type="GO" id="GO:0005634">
    <property type="term" value="C:nucleus"/>
    <property type="evidence" value="ECO:0007669"/>
    <property type="project" value="UniProtKB-SubCell"/>
</dbReference>
<keyword evidence="10" id="KW-1185">Reference proteome</keyword>
<feature type="compositionally biased region" description="Low complexity" evidence="7">
    <location>
        <begin position="308"/>
        <end position="334"/>
    </location>
</feature>
<dbReference type="PROSITE" id="PS00658">
    <property type="entry name" value="FORK_HEAD_2"/>
    <property type="match status" value="1"/>
</dbReference>
<feature type="region of interest" description="Disordered" evidence="7">
    <location>
        <begin position="178"/>
        <end position="208"/>
    </location>
</feature>
<evidence type="ECO:0000256" key="4">
    <source>
        <dbReference type="ARBA" id="ARBA00023163"/>
    </source>
</evidence>
<evidence type="ECO:0000256" key="2">
    <source>
        <dbReference type="ARBA" id="ARBA00023015"/>
    </source>
</evidence>
<proteinExistence type="predicted"/>
<name>A0A8H4J4E4_9PEZI</name>
<evidence type="ECO:0000256" key="7">
    <source>
        <dbReference type="SAM" id="MobiDB-lite"/>
    </source>
</evidence>
<dbReference type="PANTHER" id="PTHR45881:SF5">
    <property type="entry name" value="FORK-HEAD DOMAIN-CONTAINING PROTEIN"/>
    <property type="match status" value="1"/>
</dbReference>
<sequence>MPSPALLVQPKQEVYPPQTVEDHEHFFDVVGDSSSGDSDLSFMNFHFPSPAADFSNYQIAASSQAPEPHAAINYASQLRMPSQQPYAESCPRQFSSSEFDRNCPRTLSSLSPGDFSGVYFPTGYQFPAAQQNFCIPDHIYQEPSARMEEAFSGLSTQDDSQNMGTSVYPTPASQCFPHHDSPGYHQPKQPHGEHNGVGRGQDDLNPENEPYSKLIYRALMETPGHAMVLREIYDWFKLNTNKTDKETKGWQNSIRHNLSMNGAFDKIEQPPGEDTKKGHIWRLTEEAIRDGVQSTTRWRQPKSSRGGQAARQSQRRQQQQKQQQQKQQEQQQQLEEQRRMSERELFESGLGMTPGRPLNPETDPCPAQYMLGPIPGEPHSRYAHRHGLPNASDFVQRLSSRAIQYHQMQFSEPGSTPLSPIDLTDYPSFRQSPSQNQSWAFNTMSDTPTLFAPAHGRHDGESLTMAGLDLTPSESPSLSDGDDPLTPTNPGGLDVDPDGHSAPPAPTIFFEAEGTVM</sequence>
<keyword evidence="3 6" id="KW-0238">DNA-binding</keyword>
<dbReference type="OrthoDB" id="5954824at2759"/>
<dbReference type="SMART" id="SM00339">
    <property type="entry name" value="FH"/>
    <property type="match status" value="1"/>
</dbReference>
<evidence type="ECO:0000259" key="8">
    <source>
        <dbReference type="PROSITE" id="PS50039"/>
    </source>
</evidence>
<dbReference type="PROSITE" id="PS50039">
    <property type="entry name" value="FORK_HEAD_3"/>
    <property type="match status" value="1"/>
</dbReference>
<keyword evidence="2" id="KW-0805">Transcription regulation</keyword>
<comment type="subcellular location">
    <subcellularLocation>
        <location evidence="1 6">Nucleus</location>
    </subcellularLocation>
</comment>
<dbReference type="GO" id="GO:0000978">
    <property type="term" value="F:RNA polymerase II cis-regulatory region sequence-specific DNA binding"/>
    <property type="evidence" value="ECO:0007669"/>
    <property type="project" value="TreeGrafter"/>
</dbReference>
<reference evidence="9" key="1">
    <citation type="submission" date="2020-04" db="EMBL/GenBank/DDBJ databases">
        <title>Genome Assembly and Annotation of Botryosphaeria dothidea sdau 11-99, a Latent Pathogen of Apple Fruit Ring Rot in China.</title>
        <authorList>
            <person name="Yu C."/>
            <person name="Diao Y."/>
            <person name="Lu Q."/>
            <person name="Zhao J."/>
            <person name="Cui S."/>
            <person name="Peng C."/>
            <person name="He B."/>
            <person name="Liu H."/>
        </authorList>
    </citation>
    <scope>NUCLEOTIDE SEQUENCE [LARGE SCALE GENOMIC DNA]</scope>
    <source>
        <strain evidence="9">Sdau11-99</strain>
    </source>
</reference>
<dbReference type="Proteomes" id="UP000572817">
    <property type="component" value="Unassembled WGS sequence"/>
</dbReference>
<dbReference type="PANTHER" id="PTHR45881">
    <property type="entry name" value="CHECKPOINT SUPPRESSOR 1-LIKE, ISOFORM A-RELATED"/>
    <property type="match status" value="1"/>
</dbReference>